<keyword evidence="1" id="KW-0472">Membrane</keyword>
<proteinExistence type="predicted"/>
<dbReference type="InterPro" id="IPR017896">
    <property type="entry name" value="4Fe4S_Fe-S-bd"/>
</dbReference>
<feature type="transmembrane region" description="Helical" evidence="1">
    <location>
        <begin position="333"/>
        <end position="357"/>
    </location>
</feature>
<feature type="transmembrane region" description="Helical" evidence="1">
    <location>
        <begin position="301"/>
        <end position="321"/>
    </location>
</feature>
<dbReference type="EMBL" id="PYLW01000012">
    <property type="protein sequence ID" value="PSV96056.1"/>
    <property type="molecule type" value="Genomic_DNA"/>
</dbReference>
<comment type="caution">
    <text evidence="3">The sequence shown here is derived from an EMBL/GenBank/DDBJ whole genome shotgun (WGS) entry which is preliminary data.</text>
</comment>
<keyword evidence="1" id="KW-0812">Transmembrane</keyword>
<feature type="transmembrane region" description="Helical" evidence="1">
    <location>
        <begin position="180"/>
        <end position="201"/>
    </location>
</feature>
<reference evidence="3 6" key="1">
    <citation type="submission" date="2018-01" db="EMBL/GenBank/DDBJ databases">
        <title>Whole genome sequencing of Histamine producing bacteria.</title>
        <authorList>
            <person name="Butler K."/>
        </authorList>
    </citation>
    <scope>NUCLEOTIDE SEQUENCE [LARGE SCALE GENOMIC DNA]</scope>
    <source>
        <strain evidence="4 5">ATCC 51761</strain>
        <strain evidence="3 6">NCIMB 13481</strain>
    </source>
</reference>
<evidence type="ECO:0000313" key="4">
    <source>
        <dbReference type="EMBL" id="PSW98140.1"/>
    </source>
</evidence>
<keyword evidence="1" id="KW-1133">Transmembrane helix</keyword>
<evidence type="ECO:0000313" key="3">
    <source>
        <dbReference type="EMBL" id="PSV96056.1"/>
    </source>
</evidence>
<protein>
    <recommendedName>
        <fullName evidence="2">FMN-binding domain-containing protein</fullName>
    </recommendedName>
</protein>
<gene>
    <name evidence="3" type="ORF">C9I88_12055</name>
    <name evidence="4" type="ORF">C9J52_08050</name>
</gene>
<dbReference type="Proteomes" id="UP000241954">
    <property type="component" value="Unassembled WGS sequence"/>
</dbReference>
<dbReference type="RefSeq" id="WP_107180403.1">
    <property type="nucleotide sequence ID" value="NZ_PYLW01000012.1"/>
</dbReference>
<dbReference type="GO" id="GO:0016020">
    <property type="term" value="C:membrane"/>
    <property type="evidence" value="ECO:0007669"/>
    <property type="project" value="InterPro"/>
</dbReference>
<dbReference type="SMART" id="SM00900">
    <property type="entry name" value="FMN_bind"/>
    <property type="match status" value="1"/>
</dbReference>
<evidence type="ECO:0000256" key="1">
    <source>
        <dbReference type="SAM" id="Phobius"/>
    </source>
</evidence>
<feature type="transmembrane region" description="Helical" evidence="1">
    <location>
        <begin position="213"/>
        <end position="233"/>
    </location>
</feature>
<dbReference type="AlphaFoldDB" id="A0A2T3MJX7"/>
<feature type="domain" description="FMN-binding" evidence="2">
    <location>
        <begin position="85"/>
        <end position="164"/>
    </location>
</feature>
<dbReference type="InterPro" id="IPR007329">
    <property type="entry name" value="FMN-bd"/>
</dbReference>
<sequence length="402" mass="44827">MNKSQRNILEKTLAIVTLLGLVLAWGLGSLRQQDHITTQLMQVVQQPMLFNELQHDVWAAKPKKTAVKSNLTDSLLWVGRAESVGYGGMLQTIIQVNEKQQISGIAIIQSAETPSYLKEVISNGLIDNFIDQNVAKLKQLDGITGATLTSNAINHSIIQAAKNIGINVFKLPLTLPESTLILPQIIDGIALLIFIIAIVINRPAFPHKIIAKRIMMGVSIIVLGFYAAAPYGANTLGFVLSGVWLDGIASYTSLLLLLVTIGYLLVTNKNVYCSTVCPFGATQECIGKLNKAKACKPKHDFFIWFARGLLWFTLILGLYYRNSASFSYEPFGMAFNMIGTHFIFVLTILIVLTSLFINKPWCQTLCPVHHFIEYIRFMKKWIKNSVKPTRFTEKKRGERHAS</sequence>
<dbReference type="Pfam" id="PF04205">
    <property type="entry name" value="FMN_bind"/>
    <property type="match status" value="1"/>
</dbReference>
<accession>A0A2T3MJX7</accession>
<dbReference type="Pfam" id="PF12801">
    <property type="entry name" value="Fer4_5"/>
    <property type="match status" value="2"/>
</dbReference>
<dbReference type="EMBL" id="PYOP01000010">
    <property type="protein sequence ID" value="PSW98140.1"/>
    <property type="molecule type" value="Genomic_DNA"/>
</dbReference>
<dbReference type="Proteomes" id="UP000241190">
    <property type="component" value="Unassembled WGS sequence"/>
</dbReference>
<keyword evidence="5" id="KW-1185">Reference proteome</keyword>
<feature type="transmembrane region" description="Helical" evidence="1">
    <location>
        <begin position="248"/>
        <end position="266"/>
    </location>
</feature>
<name>A0A2T3MJX7_9GAMM</name>
<dbReference type="STRING" id="56192.UB38_07395"/>
<organism evidence="3 6">
    <name type="scientific">Photobacterium iliopiscarium</name>
    <dbReference type="NCBI Taxonomy" id="56192"/>
    <lineage>
        <taxon>Bacteria</taxon>
        <taxon>Pseudomonadati</taxon>
        <taxon>Pseudomonadota</taxon>
        <taxon>Gammaproteobacteria</taxon>
        <taxon>Vibrionales</taxon>
        <taxon>Vibrionaceae</taxon>
        <taxon>Photobacterium</taxon>
    </lineage>
</organism>
<evidence type="ECO:0000259" key="2">
    <source>
        <dbReference type="SMART" id="SM00900"/>
    </source>
</evidence>
<dbReference type="GO" id="GO:0010181">
    <property type="term" value="F:FMN binding"/>
    <property type="evidence" value="ECO:0007669"/>
    <property type="project" value="InterPro"/>
</dbReference>
<evidence type="ECO:0000313" key="6">
    <source>
        <dbReference type="Proteomes" id="UP000241954"/>
    </source>
</evidence>
<evidence type="ECO:0000313" key="5">
    <source>
        <dbReference type="Proteomes" id="UP000241190"/>
    </source>
</evidence>